<feature type="region of interest" description="Disordered" evidence="1">
    <location>
        <begin position="70"/>
        <end position="96"/>
    </location>
</feature>
<evidence type="ECO:0000313" key="2">
    <source>
        <dbReference type="EMBL" id="KAF0889722.1"/>
    </source>
</evidence>
<feature type="compositionally biased region" description="Low complexity" evidence="1">
    <location>
        <begin position="12"/>
        <end position="21"/>
    </location>
</feature>
<dbReference type="AlphaFoldDB" id="A0A6G1BPG2"/>
<sequence>MGVPGGLDLPTRSGSEAAAWRGAGGGRGGGGGRRLVRRRSEWGREMGIAVAGRADRGEIEGRREGKLECAMGRLNGSSVAPTRQRRMQQGPGLQEA</sequence>
<feature type="compositionally biased region" description="Gly residues" evidence="1">
    <location>
        <begin position="22"/>
        <end position="33"/>
    </location>
</feature>
<comment type="caution">
    <text evidence="2">The sequence shown here is derived from an EMBL/GenBank/DDBJ whole genome shotgun (WGS) entry which is preliminary data.</text>
</comment>
<evidence type="ECO:0008006" key="4">
    <source>
        <dbReference type="Google" id="ProtNLM"/>
    </source>
</evidence>
<dbReference type="EMBL" id="SPHZ02000012">
    <property type="protein sequence ID" value="KAF0889722.1"/>
    <property type="molecule type" value="Genomic_DNA"/>
</dbReference>
<evidence type="ECO:0000313" key="3">
    <source>
        <dbReference type="Proteomes" id="UP000479710"/>
    </source>
</evidence>
<evidence type="ECO:0000256" key="1">
    <source>
        <dbReference type="SAM" id="MobiDB-lite"/>
    </source>
</evidence>
<organism evidence="2 3">
    <name type="scientific">Oryza meyeriana var. granulata</name>
    <dbReference type="NCBI Taxonomy" id="110450"/>
    <lineage>
        <taxon>Eukaryota</taxon>
        <taxon>Viridiplantae</taxon>
        <taxon>Streptophyta</taxon>
        <taxon>Embryophyta</taxon>
        <taxon>Tracheophyta</taxon>
        <taxon>Spermatophyta</taxon>
        <taxon>Magnoliopsida</taxon>
        <taxon>Liliopsida</taxon>
        <taxon>Poales</taxon>
        <taxon>Poaceae</taxon>
        <taxon>BOP clade</taxon>
        <taxon>Oryzoideae</taxon>
        <taxon>Oryzeae</taxon>
        <taxon>Oryzinae</taxon>
        <taxon>Oryza</taxon>
        <taxon>Oryza meyeriana</taxon>
    </lineage>
</organism>
<protein>
    <recommendedName>
        <fullName evidence="4">DUF834 domain-containing protein</fullName>
    </recommendedName>
</protein>
<dbReference type="Proteomes" id="UP000479710">
    <property type="component" value="Unassembled WGS sequence"/>
</dbReference>
<reference evidence="2 3" key="1">
    <citation type="submission" date="2019-11" db="EMBL/GenBank/DDBJ databases">
        <title>Whole genome sequence of Oryza granulata.</title>
        <authorList>
            <person name="Li W."/>
        </authorList>
    </citation>
    <scope>NUCLEOTIDE SEQUENCE [LARGE SCALE GENOMIC DNA]</scope>
    <source>
        <strain evidence="3">cv. Menghai</strain>
        <tissue evidence="2">Leaf</tissue>
    </source>
</reference>
<name>A0A6G1BPG2_9ORYZ</name>
<keyword evidence="3" id="KW-1185">Reference proteome</keyword>
<proteinExistence type="predicted"/>
<feature type="region of interest" description="Disordered" evidence="1">
    <location>
        <begin position="1"/>
        <end position="42"/>
    </location>
</feature>
<accession>A0A6G1BPG2</accession>
<gene>
    <name evidence="2" type="ORF">E2562_030514</name>
</gene>